<sequence>MPGHGMQSFDAAHTTDLIAVDGRYATTRPITFDRGSHAPQQVIDFVRRSYLGLDRHPLVVAGAIDAIEAQKPLHGSSDRQHVHLDLLEQLEDTLSQTFCAHAILSSSLLLANLGAMRILASGRLTGGRRPVVVFDCSAHGSLVCYRPMIADEARVETIVHNDLDALERLCRENPSVAYLCDDIYSQGGYSRLAELRRLQERYGLFLHINDAHGISIFGRKGEGLARSQFPQVLGHRTSIAASLSEGFGAHGGLLMVGTSEQEVLFRRFLTIDGLSECPDLAAVGAALGSCKIHISAELSERQQRLAQRIDLFDRRLDTAERGKLLPIRTITIGEKENAIGIARRLLDSGFYTSETFFPRLKNGTGGIRVFITSEHDASDIERLCDSILEAVVEITGKPYPLR</sequence>
<dbReference type="PANTHER" id="PTHR13693:SF100">
    <property type="entry name" value="8-AMINO-7-OXONONANOATE SYNTHASE"/>
    <property type="match status" value="1"/>
</dbReference>
<evidence type="ECO:0000256" key="2">
    <source>
        <dbReference type="ARBA" id="ARBA00022679"/>
    </source>
</evidence>
<evidence type="ECO:0000313" key="5">
    <source>
        <dbReference type="EMBL" id="OSJ35230.1"/>
    </source>
</evidence>
<protein>
    <submittedName>
        <fullName evidence="5">7-keto-8-aminopelargonate synthetase</fullName>
    </submittedName>
</protein>
<keyword evidence="6" id="KW-1185">Reference proteome</keyword>
<keyword evidence="3" id="KW-0663">Pyridoxal phosphate</keyword>
<dbReference type="InterPro" id="IPR050087">
    <property type="entry name" value="AON_synthase_class-II"/>
</dbReference>
<name>A0ABX3XBS3_9BRAD</name>
<proteinExistence type="predicted"/>
<dbReference type="Pfam" id="PF00155">
    <property type="entry name" value="Aminotran_1_2"/>
    <property type="match status" value="1"/>
</dbReference>
<organism evidence="5 6">
    <name type="scientific">Bradyrhizobium canariense</name>
    <dbReference type="NCBI Taxonomy" id="255045"/>
    <lineage>
        <taxon>Bacteria</taxon>
        <taxon>Pseudomonadati</taxon>
        <taxon>Pseudomonadota</taxon>
        <taxon>Alphaproteobacteria</taxon>
        <taxon>Hyphomicrobiales</taxon>
        <taxon>Nitrobacteraceae</taxon>
        <taxon>Bradyrhizobium</taxon>
    </lineage>
</organism>
<dbReference type="NCBIfam" id="NF005697">
    <property type="entry name" value="PRK07505.1"/>
    <property type="match status" value="1"/>
</dbReference>
<dbReference type="InterPro" id="IPR015421">
    <property type="entry name" value="PyrdxlP-dep_Trfase_major"/>
</dbReference>
<evidence type="ECO:0000256" key="3">
    <source>
        <dbReference type="ARBA" id="ARBA00022898"/>
    </source>
</evidence>
<dbReference type="Proteomes" id="UP000193884">
    <property type="component" value="Unassembled WGS sequence"/>
</dbReference>
<evidence type="ECO:0000313" key="6">
    <source>
        <dbReference type="Proteomes" id="UP000193884"/>
    </source>
</evidence>
<evidence type="ECO:0000256" key="1">
    <source>
        <dbReference type="ARBA" id="ARBA00001933"/>
    </source>
</evidence>
<gene>
    <name evidence="5" type="ORF">BST63_02315</name>
</gene>
<dbReference type="InterPro" id="IPR015424">
    <property type="entry name" value="PyrdxlP-dep_Trfase"/>
</dbReference>
<dbReference type="Gene3D" id="3.90.1150.10">
    <property type="entry name" value="Aspartate Aminotransferase, domain 1"/>
    <property type="match status" value="1"/>
</dbReference>
<comment type="caution">
    <text evidence="5">The sequence shown here is derived from an EMBL/GenBank/DDBJ whole genome shotgun (WGS) entry which is preliminary data.</text>
</comment>
<dbReference type="Gene3D" id="3.40.640.10">
    <property type="entry name" value="Type I PLP-dependent aspartate aminotransferase-like (Major domain)"/>
    <property type="match status" value="1"/>
</dbReference>
<dbReference type="InterPro" id="IPR004839">
    <property type="entry name" value="Aminotransferase_I/II_large"/>
</dbReference>
<evidence type="ECO:0000259" key="4">
    <source>
        <dbReference type="Pfam" id="PF00155"/>
    </source>
</evidence>
<dbReference type="SUPFAM" id="SSF53383">
    <property type="entry name" value="PLP-dependent transferases"/>
    <property type="match status" value="1"/>
</dbReference>
<dbReference type="PANTHER" id="PTHR13693">
    <property type="entry name" value="CLASS II AMINOTRANSFERASE/8-AMINO-7-OXONONANOATE SYNTHASE"/>
    <property type="match status" value="1"/>
</dbReference>
<reference evidence="5 6" key="1">
    <citation type="submission" date="2017-03" db="EMBL/GenBank/DDBJ databases">
        <title>Whole genome sequences of fourteen strains of Bradyrhizobium canariense and one strain of Bradyrhizobium japonicum isolated from Lupinus (Papilionoideae: Genisteae) species in Algeria.</title>
        <authorList>
            <person name="Crovadore J."/>
            <person name="Chekireb D."/>
            <person name="Brachmann A."/>
            <person name="Chablais R."/>
            <person name="Cochard B."/>
            <person name="Lefort F."/>
        </authorList>
    </citation>
    <scope>NUCLEOTIDE SEQUENCE [LARGE SCALE GENOMIC DNA]</scope>
    <source>
        <strain evidence="5 6">UBMAN05</strain>
    </source>
</reference>
<accession>A0ABX3XBS3</accession>
<comment type="cofactor">
    <cofactor evidence="1">
        <name>pyridoxal 5'-phosphate</name>
        <dbReference type="ChEBI" id="CHEBI:597326"/>
    </cofactor>
</comment>
<dbReference type="EMBL" id="NAFK01000112">
    <property type="protein sequence ID" value="OSJ35230.1"/>
    <property type="molecule type" value="Genomic_DNA"/>
</dbReference>
<keyword evidence="2" id="KW-0808">Transferase</keyword>
<feature type="domain" description="Aminotransferase class I/classII large" evidence="4">
    <location>
        <begin position="160"/>
        <end position="387"/>
    </location>
</feature>
<dbReference type="InterPro" id="IPR015422">
    <property type="entry name" value="PyrdxlP-dep_Trfase_small"/>
</dbReference>